<dbReference type="SUPFAM" id="SSF56436">
    <property type="entry name" value="C-type lectin-like"/>
    <property type="match status" value="2"/>
</dbReference>
<keyword evidence="2" id="KW-0732">Signal</keyword>
<dbReference type="PANTHER" id="PTHR22803">
    <property type="entry name" value="MANNOSE, PHOSPHOLIPASE, LECTIN RECEPTOR RELATED"/>
    <property type="match status" value="1"/>
</dbReference>
<dbReference type="Proteomes" id="UP000005408">
    <property type="component" value="Unassembled WGS sequence"/>
</dbReference>
<dbReference type="Pfam" id="PF00059">
    <property type="entry name" value="Lectin_C"/>
    <property type="match status" value="2"/>
</dbReference>
<dbReference type="Pfam" id="PF26129">
    <property type="entry name" value="Vwde"/>
    <property type="match status" value="1"/>
</dbReference>
<dbReference type="SMART" id="SM00034">
    <property type="entry name" value="CLECT"/>
    <property type="match status" value="2"/>
</dbReference>
<dbReference type="InterPro" id="IPR001304">
    <property type="entry name" value="C-type_lectin-like"/>
</dbReference>
<feature type="domain" description="C-type lectin" evidence="3">
    <location>
        <begin position="43"/>
        <end position="154"/>
    </location>
</feature>
<keyword evidence="6" id="KW-1185">Reference proteome</keyword>
<evidence type="ECO:0000256" key="1">
    <source>
        <dbReference type="ARBA" id="ARBA00023157"/>
    </source>
</evidence>
<organism evidence="5 6">
    <name type="scientific">Magallana gigas</name>
    <name type="common">Pacific oyster</name>
    <name type="synonym">Crassostrea gigas</name>
    <dbReference type="NCBI Taxonomy" id="29159"/>
    <lineage>
        <taxon>Eukaryota</taxon>
        <taxon>Metazoa</taxon>
        <taxon>Spiralia</taxon>
        <taxon>Lophotrochozoa</taxon>
        <taxon>Mollusca</taxon>
        <taxon>Bivalvia</taxon>
        <taxon>Autobranchia</taxon>
        <taxon>Pteriomorphia</taxon>
        <taxon>Ostreida</taxon>
        <taxon>Ostreoidea</taxon>
        <taxon>Ostreidae</taxon>
        <taxon>Magallana</taxon>
    </lineage>
</organism>
<evidence type="ECO:0000313" key="5">
    <source>
        <dbReference type="EnsemblMetazoa" id="G14887.1:cds"/>
    </source>
</evidence>
<evidence type="ECO:0000259" key="3">
    <source>
        <dbReference type="PROSITE" id="PS50041"/>
    </source>
</evidence>
<dbReference type="EnsemblMetazoa" id="G14887.1">
    <property type="protein sequence ID" value="G14887.1:cds"/>
    <property type="gene ID" value="G14887"/>
</dbReference>
<dbReference type="InterPro" id="IPR016186">
    <property type="entry name" value="C-type_lectin-like/link_sf"/>
</dbReference>
<dbReference type="InterPro" id="IPR058727">
    <property type="entry name" value="Helical_Vwde"/>
</dbReference>
<feature type="domain" description="VWFD" evidence="4">
    <location>
        <begin position="437"/>
        <end position="650"/>
    </location>
</feature>
<sequence length="2142" mass="242138">MPRTCYSCKTIGFVMFISTKLICVLSQEHRVMTQSCDGDWVRYGESCYRYYTSQKAWIYAFKTCQSDNGFLTDIENAEEQAFLQNLTNGVMFWIGASDCAGRWLWYGSTQPWGFTKWDIYQPDNFKKNEHCGLIRPNGMWNDRECSYTRPFVCKRKVTLSFCDKTWSTREGRCYKRFPGTLTWTKALELCQSNSATLVNIENSAEQTYVNGLYNSDHLWVGGFDGPRNKVWAWAGTTLPWNYQYWDQGEPDNGAEDCLLLARGGGLWHDVSCNRYHTVMCERNTFHLTNDPVLKMAVEAPRNETRFICTFSSNISDVDFLLEWYLNDGVIQDHTFTDETESSLHERDLPLLKQEDQIKCAVTPCMPGNCSMRGSPRESNVITAKVQVASEARITVAESSGPAYINVTSTVPLHLLCEQSHRDNIELCNAHVSIELVREREITCGRFHVPVSQAVFGMFSPHSKPCTYQMTMNTWSSGVLIPVKAALDGIKDRNQYRNIRVLFTASNVTKLISTVKLTVVDGDRVATCSSINDPHMTTFDKRYYDNYLEGEFILYKHKTLPYEVVLPNGARTMIMTGAMTRNQRFLNVKVVASTFDFNQTEGLCGTFDGNRNNDLMKRDGDLYTRGGKQPNEFSLSWRVSEEESLFRGDCRTTSSIAKKGIYCDCMERQTAVCQQGLDVMTCAEIQKRRGLLNGQKGVKLITQDLIQDAESPPLRCVSTRKTDSFEFDPEHMPPDPIWPTPKNITENMAKKTCEDFLGSDKAGALCTKLPGLDLNPILQGCITDIQLTDSTDWAKESLVNLLRECITIVETDTDQWSNETGEAGPPPGITNLICPNNCQGNGNCTEGLCQCFHPWIGDDCSVNSTVPPELDQVGYGEPCDAVCSECLSVRLYGENFVDVENLTCHYKVLNLRLDPISDVKTIKAAYLNSEIVKCTLPDVALYEIAVSNDGEITSEYKQYIVFNSNCHQCNSSWCTTRNNICKINGECLDHGFVNPRNQLEVCNVTLSKIQWSTLNVKDIPKKSYDFQDISGPFVLTKDSKVLVGGTGYPAITTGSSGGKALVLDGNQYLSMGDLVNTPTCFGDAEKNPLGITINLDVRLTRSASTCFVFSTGGEEVSHYGYAIWLENDSLYARASNRRHEWSVSISSVQMNEFIRIQMMWSLQSGLLLSIDNSTKVSSKKCISRPESHYTTLKEFVLGGSSKKDKNCKLTIERLTTVCASCEIVNRRDICFIERIPSVPSNSCIRSSASTALEAAVISTSVLSGISFSIICCICFIFGCKRRRKKKKRYNHLVSAEQSKGDWKTKSKEAVLNPVFLDDSGTSAYRHHWTGENPAWRMYRYEGHNQAIPHEREITSRDVKQTHDTYIPFYQETTGKVVQGFSDETSGRSFARTTHEIRTDHIEKTNHRRKTSFSANDEHGNQFIDGPLVNEAVRISAPEHETSFSLYQKSEKENHKESADYKLHRHETFTDRSQAMINTRYAENQSHKKTIKTVNTSLSKNDQSDESRYLCSYCRSHGELHGVMLKSRNTIEKNYIKDSSCQTEAYYLHSKETQNDIADNNKDKLTYIKQSHSGYQRDDEKNFLSSTNSCLAVSTSQATSEHQDVVYDVEDNPRLVVLGSMGHAIAEERETTQSRTLSAAREEIAELSPKINPTESSIELHSLDNAVYLSEKNKDKKRLSLEEQEKMIWLQSEYEENEMSSLRTRIEQPHAKYSNEATGIQRKESSDESYEIITEWIPENKMKIYTTSHGLSENYGVLNPKVSENGSGYSRQGLFVSKTSGKVDAEKINEKSDNAVGKILKSEKEIDLGSKLQDKEMISTDSAKGFIIQYANDNETQPSFKSYTAGETIRDGGEVHHARLLRHSKSEQQSRVNAYQMNEQKVFAENKKLCQHCGVMNTADVIPLVSGSARNPIQAKPDTSTIVESSKSTEMEMKPECQNIYVIRRSAAEIVEEKPEKHFHRTLSRKSGETSDGFLEYEYSRVNHRSDEQKQKFTARVQTPEMRPVVKSFQNGDIKYDVSQIGTRKTTLQRYDVNTAEKVDSSVDDESLVHYKPDGIMYRPCGSKEYVSDSYSFVSGSKVKEPLQGESVTTSQNRTTVVLKEDIPANERTKKVYRSYTETSNAAEVEKDTITTYKSWEVNKKAGD</sequence>
<feature type="chain" id="PRO_5036470752" evidence="2">
    <location>
        <begin position="27"/>
        <end position="2142"/>
    </location>
</feature>
<dbReference type="Pfam" id="PF00094">
    <property type="entry name" value="VWD"/>
    <property type="match status" value="1"/>
</dbReference>
<evidence type="ECO:0000256" key="2">
    <source>
        <dbReference type="SAM" id="SignalP"/>
    </source>
</evidence>
<protein>
    <submittedName>
        <fullName evidence="5">Uncharacterized protein</fullName>
    </submittedName>
</protein>
<dbReference type="PROSITE" id="PS50041">
    <property type="entry name" value="C_TYPE_LECTIN_2"/>
    <property type="match status" value="2"/>
</dbReference>
<feature type="domain" description="C-type lectin" evidence="3">
    <location>
        <begin position="169"/>
        <end position="281"/>
    </location>
</feature>
<name>A0A8W8IPT6_MAGGI</name>
<evidence type="ECO:0000259" key="4">
    <source>
        <dbReference type="PROSITE" id="PS51233"/>
    </source>
</evidence>
<evidence type="ECO:0000313" key="6">
    <source>
        <dbReference type="Proteomes" id="UP000005408"/>
    </source>
</evidence>
<dbReference type="PROSITE" id="PS51233">
    <property type="entry name" value="VWFD"/>
    <property type="match status" value="1"/>
</dbReference>
<dbReference type="InterPro" id="IPR050111">
    <property type="entry name" value="C-type_lectin/snaclec_domain"/>
</dbReference>
<dbReference type="PROSITE" id="PS00615">
    <property type="entry name" value="C_TYPE_LECTIN_1"/>
    <property type="match status" value="2"/>
</dbReference>
<keyword evidence="1" id="KW-1015">Disulfide bond</keyword>
<dbReference type="Gene3D" id="2.10.25.10">
    <property type="entry name" value="Laminin"/>
    <property type="match status" value="1"/>
</dbReference>
<proteinExistence type="predicted"/>
<dbReference type="InterPro" id="IPR016187">
    <property type="entry name" value="CTDL_fold"/>
</dbReference>
<dbReference type="InterPro" id="IPR001846">
    <property type="entry name" value="VWF_type-D"/>
</dbReference>
<dbReference type="InterPro" id="IPR018378">
    <property type="entry name" value="C-type_lectin_CS"/>
</dbReference>
<dbReference type="Gene3D" id="3.10.100.10">
    <property type="entry name" value="Mannose-Binding Protein A, subunit A"/>
    <property type="match status" value="2"/>
</dbReference>
<accession>A0A8W8IPT6</accession>
<reference evidence="5" key="1">
    <citation type="submission" date="2022-08" db="UniProtKB">
        <authorList>
            <consortium name="EnsemblMetazoa"/>
        </authorList>
    </citation>
    <scope>IDENTIFICATION</scope>
    <source>
        <strain evidence="5">05x7-T-G4-1.051#20</strain>
    </source>
</reference>
<feature type="signal peptide" evidence="2">
    <location>
        <begin position="1"/>
        <end position="26"/>
    </location>
</feature>
<dbReference type="CDD" id="cd00037">
    <property type="entry name" value="CLECT"/>
    <property type="match status" value="2"/>
</dbReference>